<comment type="caution">
    <text evidence="2">The sequence shown here is derived from an EMBL/GenBank/DDBJ whole genome shotgun (WGS) entry which is preliminary data.</text>
</comment>
<gene>
    <name evidence="1" type="ORF">GCM10007884_32440</name>
    <name evidence="2" type="ORF">GGR33_000434</name>
</gene>
<sequence>MSFQKRILVVVPTTNGPLRLRALKPRPGLPASAAFADGDYRPLPWSGDYARLAIPGGPLSRLTGADLPPHELRLSGSFDAGRSWEAPICLAHGLAAQGHGLAAEPAQADLILWATGAVDLDLAVIPGDYALLDKIERSRPLFAEARQAVLAVLLPDGPERAEAEAAIRALGRAHPPLILPSSSVSAALRALALPADSAAAPPAARFRRSMFPVGAAALACVTLAGAYGIARLPSSASQDLPVKDGTGTLATAAKTDPAEAQPKPSLPPVKVEELRAPPGSSCRRVAFGADPPERRAVALEAEGRLAATRLSSDLCGLAIRAEAADASLEIGPELRGASLPPVRLSDRAQAYFLKEAGRQNLVYAVQVIPRAGPPGARLVHALTR</sequence>
<dbReference type="AlphaFoldDB" id="A0A7W6AG74"/>
<organism evidence="2 3">
    <name type="scientific">Methylobacterium brachythecii</name>
    <dbReference type="NCBI Taxonomy" id="1176177"/>
    <lineage>
        <taxon>Bacteria</taxon>
        <taxon>Pseudomonadati</taxon>
        <taxon>Pseudomonadota</taxon>
        <taxon>Alphaproteobacteria</taxon>
        <taxon>Hyphomicrobiales</taxon>
        <taxon>Methylobacteriaceae</taxon>
        <taxon>Methylobacterium</taxon>
    </lineage>
</organism>
<reference evidence="4" key="2">
    <citation type="journal article" date="2019" name="Int. J. Syst. Evol. Microbiol.">
        <title>The Global Catalogue of Microorganisms (GCM) 10K type strain sequencing project: providing services to taxonomists for standard genome sequencing and annotation.</title>
        <authorList>
            <consortium name="The Broad Institute Genomics Platform"/>
            <consortium name="The Broad Institute Genome Sequencing Center for Infectious Disease"/>
            <person name="Wu L."/>
            <person name="Ma J."/>
        </authorList>
    </citation>
    <scope>NUCLEOTIDE SEQUENCE [LARGE SCALE GENOMIC DNA]</scope>
    <source>
        <strain evidence="4">NBRC 107710</strain>
    </source>
</reference>
<dbReference type="Proteomes" id="UP000517759">
    <property type="component" value="Unassembled WGS sequence"/>
</dbReference>
<evidence type="ECO:0000313" key="4">
    <source>
        <dbReference type="Proteomes" id="UP001156881"/>
    </source>
</evidence>
<dbReference type="Proteomes" id="UP001156881">
    <property type="component" value="Unassembled WGS sequence"/>
</dbReference>
<evidence type="ECO:0000313" key="3">
    <source>
        <dbReference type="Proteomes" id="UP000517759"/>
    </source>
</evidence>
<dbReference type="EMBL" id="BSPG01000020">
    <property type="protein sequence ID" value="GLS45255.1"/>
    <property type="molecule type" value="Genomic_DNA"/>
</dbReference>
<reference evidence="1" key="1">
    <citation type="journal article" date="2014" name="Int. J. Syst. Evol. Microbiol.">
        <title>Complete genome of a new Firmicutes species belonging to the dominant human colonic microbiota ('Ruminococcus bicirculans') reveals two chromosomes and a selective capacity to utilize plant glucans.</title>
        <authorList>
            <consortium name="NISC Comparative Sequencing Program"/>
            <person name="Wegmann U."/>
            <person name="Louis P."/>
            <person name="Goesmann A."/>
            <person name="Henrissat B."/>
            <person name="Duncan S.H."/>
            <person name="Flint H.J."/>
        </authorList>
    </citation>
    <scope>NUCLEOTIDE SEQUENCE</scope>
    <source>
        <strain evidence="1">NBRC 107710</strain>
    </source>
</reference>
<reference evidence="1" key="4">
    <citation type="submission" date="2023-01" db="EMBL/GenBank/DDBJ databases">
        <title>Draft genome sequence of Methylobacterium brachythecii strain NBRC 107710.</title>
        <authorList>
            <person name="Sun Q."/>
            <person name="Mori K."/>
        </authorList>
    </citation>
    <scope>NUCLEOTIDE SEQUENCE</scope>
    <source>
        <strain evidence="1">NBRC 107710</strain>
    </source>
</reference>
<evidence type="ECO:0000313" key="2">
    <source>
        <dbReference type="EMBL" id="MBB3900954.1"/>
    </source>
</evidence>
<reference evidence="2 3" key="3">
    <citation type="submission" date="2020-08" db="EMBL/GenBank/DDBJ databases">
        <title>Genomic Encyclopedia of Type Strains, Phase IV (KMG-IV): sequencing the most valuable type-strain genomes for metagenomic binning, comparative biology and taxonomic classification.</title>
        <authorList>
            <person name="Goeker M."/>
        </authorList>
    </citation>
    <scope>NUCLEOTIDE SEQUENCE [LARGE SCALE GENOMIC DNA]</scope>
    <source>
        <strain evidence="2 3">DSM 24105</strain>
    </source>
</reference>
<accession>A0A7W6AG74</accession>
<protein>
    <submittedName>
        <fullName evidence="2">Uncharacterized protein</fullName>
    </submittedName>
</protein>
<name>A0A7W6AG74_9HYPH</name>
<dbReference type="RefSeq" id="WP_183501727.1">
    <property type="nucleotide sequence ID" value="NZ_BSPG01000020.1"/>
</dbReference>
<proteinExistence type="predicted"/>
<keyword evidence="4" id="KW-1185">Reference proteome</keyword>
<dbReference type="EMBL" id="JACIDN010000001">
    <property type="protein sequence ID" value="MBB3900954.1"/>
    <property type="molecule type" value="Genomic_DNA"/>
</dbReference>
<evidence type="ECO:0000313" key="1">
    <source>
        <dbReference type="EMBL" id="GLS45255.1"/>
    </source>
</evidence>